<keyword evidence="2" id="KW-0732">Signal</keyword>
<evidence type="ECO:0000256" key="1">
    <source>
        <dbReference type="SAM" id="MobiDB-lite"/>
    </source>
</evidence>
<feature type="signal peptide" evidence="2">
    <location>
        <begin position="1"/>
        <end position="21"/>
    </location>
</feature>
<feature type="region of interest" description="Disordered" evidence="1">
    <location>
        <begin position="45"/>
        <end position="94"/>
    </location>
</feature>
<dbReference type="InterPro" id="IPR013783">
    <property type="entry name" value="Ig-like_fold"/>
</dbReference>
<evidence type="ECO:0000313" key="5">
    <source>
        <dbReference type="Proteomes" id="UP000241203"/>
    </source>
</evidence>
<dbReference type="EMBL" id="PYAU01000001">
    <property type="protein sequence ID" value="PSL38590.1"/>
    <property type="molecule type" value="Genomic_DNA"/>
</dbReference>
<proteinExistence type="predicted"/>
<name>A0A2P8GX92_9MICO</name>
<feature type="compositionally biased region" description="Low complexity" evidence="1">
    <location>
        <begin position="53"/>
        <end position="62"/>
    </location>
</feature>
<accession>A0A2P8GX92</accession>
<feature type="domain" description="PKD" evidence="3">
    <location>
        <begin position="169"/>
        <end position="225"/>
    </location>
</feature>
<organism evidence="4 5">
    <name type="scientific">Labedella gwakjiensis</name>
    <dbReference type="NCBI Taxonomy" id="390269"/>
    <lineage>
        <taxon>Bacteria</taxon>
        <taxon>Bacillati</taxon>
        <taxon>Actinomycetota</taxon>
        <taxon>Actinomycetes</taxon>
        <taxon>Micrococcales</taxon>
        <taxon>Microbacteriaceae</taxon>
        <taxon>Labedella</taxon>
    </lineage>
</organism>
<gene>
    <name evidence="4" type="ORF">CLV49_2215</name>
</gene>
<evidence type="ECO:0000256" key="2">
    <source>
        <dbReference type="SAM" id="SignalP"/>
    </source>
</evidence>
<evidence type="ECO:0000259" key="3">
    <source>
        <dbReference type="PROSITE" id="PS50093"/>
    </source>
</evidence>
<dbReference type="CDD" id="cd00146">
    <property type="entry name" value="PKD"/>
    <property type="match status" value="1"/>
</dbReference>
<dbReference type="GO" id="GO:0005975">
    <property type="term" value="P:carbohydrate metabolic process"/>
    <property type="evidence" value="ECO:0007669"/>
    <property type="project" value="UniProtKB-ARBA"/>
</dbReference>
<reference evidence="4 5" key="1">
    <citation type="submission" date="2018-03" db="EMBL/GenBank/DDBJ databases">
        <title>Genomic Encyclopedia of Archaeal and Bacterial Type Strains, Phase II (KMG-II): from individual species to whole genera.</title>
        <authorList>
            <person name="Goeker M."/>
        </authorList>
    </citation>
    <scope>NUCLEOTIDE SEQUENCE [LARGE SCALE GENOMIC DNA]</scope>
    <source>
        <strain evidence="4 5">DSM 21548</strain>
    </source>
</reference>
<dbReference type="PROSITE" id="PS50093">
    <property type="entry name" value="PKD"/>
    <property type="match status" value="1"/>
</dbReference>
<feature type="compositionally biased region" description="Low complexity" evidence="1">
    <location>
        <begin position="74"/>
        <end position="84"/>
    </location>
</feature>
<comment type="caution">
    <text evidence="4">The sequence shown here is derived from an EMBL/GenBank/DDBJ whole genome shotgun (WGS) entry which is preliminary data.</text>
</comment>
<dbReference type="SUPFAM" id="SSF49299">
    <property type="entry name" value="PKD domain"/>
    <property type="match status" value="1"/>
</dbReference>
<dbReference type="Gene3D" id="2.60.40.10">
    <property type="entry name" value="Immunoglobulins"/>
    <property type="match status" value="1"/>
</dbReference>
<feature type="chain" id="PRO_5015128023" description="PKD domain-containing protein" evidence="2">
    <location>
        <begin position="22"/>
        <end position="271"/>
    </location>
</feature>
<dbReference type="InterPro" id="IPR000601">
    <property type="entry name" value="PKD_dom"/>
</dbReference>
<feature type="compositionally biased region" description="Gly residues" evidence="1">
    <location>
        <begin position="63"/>
        <end position="73"/>
    </location>
</feature>
<dbReference type="AlphaFoldDB" id="A0A2P8GX92"/>
<dbReference type="InterPro" id="IPR035986">
    <property type="entry name" value="PKD_dom_sf"/>
</dbReference>
<sequence>MRLIAVVLLMLLVSGVSPARAQGACSPGKQEAGLCVAGGVNGSSIDISGTENSPDSGEPAGSAGAGETGGPGLVPGSSSPSPDGSGLGGNPRRIIDDLDPCPECAVEQGPAAPLTLQDLASFAPSASAIRMEPDGWMLRGLPANFIADATEQTVGGSLLGRPIDVRFAPASYTWTWGDGHADTFSQSGRTWSDLGLPRFSETATSHTYTERGTVTVGLSVAHSVAYRLGDGEWVTVDGTVAATVDLDAYVGTARTVLVPADCVADPSADGC</sequence>
<dbReference type="Proteomes" id="UP000241203">
    <property type="component" value="Unassembled WGS sequence"/>
</dbReference>
<evidence type="ECO:0000313" key="4">
    <source>
        <dbReference type="EMBL" id="PSL38590.1"/>
    </source>
</evidence>
<protein>
    <recommendedName>
        <fullName evidence="3">PKD domain-containing protein</fullName>
    </recommendedName>
</protein>